<dbReference type="InterPro" id="IPR039426">
    <property type="entry name" value="TonB-dep_rcpt-like"/>
</dbReference>
<evidence type="ECO:0000256" key="6">
    <source>
        <dbReference type="ARBA" id="ARBA00023237"/>
    </source>
</evidence>
<dbReference type="Proteomes" id="UP000487117">
    <property type="component" value="Unassembled WGS sequence"/>
</dbReference>
<comment type="caution">
    <text evidence="9">The sequence shown here is derived from an EMBL/GenBank/DDBJ whole genome shotgun (WGS) entry which is preliminary data.</text>
</comment>
<evidence type="ECO:0000256" key="8">
    <source>
        <dbReference type="PROSITE-ProRule" id="PRU10144"/>
    </source>
</evidence>
<evidence type="ECO:0000256" key="5">
    <source>
        <dbReference type="ARBA" id="ARBA00023136"/>
    </source>
</evidence>
<name>A0A7V8FGQ7_STEMA</name>
<evidence type="ECO:0000313" key="9">
    <source>
        <dbReference type="EMBL" id="KAF1015195.1"/>
    </source>
</evidence>
<keyword evidence="4 7" id="KW-0812">Transmembrane</keyword>
<dbReference type="Gene3D" id="2.40.170.20">
    <property type="entry name" value="TonB-dependent receptor, beta-barrel domain"/>
    <property type="match status" value="1"/>
</dbReference>
<comment type="similarity">
    <text evidence="7">Belongs to the TonB-dependent receptor family.</text>
</comment>
<organism evidence="9 10">
    <name type="scientific">Stenotrophomonas maltophilia</name>
    <name type="common">Pseudomonas maltophilia</name>
    <name type="synonym">Xanthomonas maltophilia</name>
    <dbReference type="NCBI Taxonomy" id="40324"/>
    <lineage>
        <taxon>Bacteria</taxon>
        <taxon>Pseudomonadati</taxon>
        <taxon>Pseudomonadota</taxon>
        <taxon>Gammaproteobacteria</taxon>
        <taxon>Lysobacterales</taxon>
        <taxon>Lysobacteraceae</taxon>
        <taxon>Stenotrophomonas</taxon>
        <taxon>Stenotrophomonas maltophilia group</taxon>
    </lineage>
</organism>
<accession>A0A7V8FGQ7</accession>
<gene>
    <name evidence="9" type="ORF">GAK31_02685</name>
</gene>
<dbReference type="PROSITE" id="PS52016">
    <property type="entry name" value="TONB_DEPENDENT_REC_3"/>
    <property type="match status" value="1"/>
</dbReference>
<dbReference type="AlphaFoldDB" id="A0A7V8FGQ7"/>
<dbReference type="InterPro" id="IPR010917">
    <property type="entry name" value="TonB_rcpt_CS"/>
</dbReference>
<evidence type="ECO:0008006" key="11">
    <source>
        <dbReference type="Google" id="ProtNLM"/>
    </source>
</evidence>
<keyword evidence="2 7" id="KW-0813">Transport</keyword>
<evidence type="ECO:0000256" key="4">
    <source>
        <dbReference type="ARBA" id="ARBA00022692"/>
    </source>
</evidence>
<keyword evidence="3 7" id="KW-1134">Transmembrane beta strand</keyword>
<keyword evidence="5 7" id="KW-0472">Membrane</keyword>
<keyword evidence="6 7" id="KW-0998">Cell outer membrane</keyword>
<evidence type="ECO:0000256" key="7">
    <source>
        <dbReference type="PROSITE-ProRule" id="PRU01360"/>
    </source>
</evidence>
<dbReference type="InterPro" id="IPR036942">
    <property type="entry name" value="Beta-barrel_TonB_sf"/>
</dbReference>
<sequence>MPSFWQVNAYAAYRMGAQSRVPGLEFRLDVSNLFNRNNIGTATIAGSSFSGDYQTLQRSAPRQVMFSTSMTF</sequence>
<comment type="subcellular location">
    <subcellularLocation>
        <location evidence="1 7">Cell outer membrane</location>
        <topology evidence="1 7">Multi-pass membrane protein</topology>
    </subcellularLocation>
</comment>
<dbReference type="SUPFAM" id="SSF56935">
    <property type="entry name" value="Porins"/>
    <property type="match status" value="1"/>
</dbReference>
<evidence type="ECO:0000313" key="10">
    <source>
        <dbReference type="Proteomes" id="UP000487117"/>
    </source>
</evidence>
<dbReference type="PROSITE" id="PS01156">
    <property type="entry name" value="TONB_DEPENDENT_REC_2"/>
    <property type="match status" value="1"/>
</dbReference>
<evidence type="ECO:0000256" key="3">
    <source>
        <dbReference type="ARBA" id="ARBA00022452"/>
    </source>
</evidence>
<proteinExistence type="inferred from homology"/>
<protein>
    <recommendedName>
        <fullName evidence="11">TonB-dependent receptor-like beta-barrel domain-containing protein</fullName>
    </recommendedName>
</protein>
<evidence type="ECO:0000256" key="2">
    <source>
        <dbReference type="ARBA" id="ARBA00022448"/>
    </source>
</evidence>
<feature type="short sequence motif" description="TonB C-terminal box" evidence="8">
    <location>
        <begin position="55"/>
        <end position="72"/>
    </location>
</feature>
<reference evidence="10" key="1">
    <citation type="journal article" date="2020" name="MBio">
        <title>Horizontal gene transfer to a defensive symbiont with a reduced genome amongst a multipartite beetle microbiome.</title>
        <authorList>
            <person name="Waterworth S.C."/>
            <person name="Florez L.V."/>
            <person name="Rees E.R."/>
            <person name="Hertweck C."/>
            <person name="Kaltenpoth M."/>
            <person name="Kwan J.C."/>
        </authorList>
    </citation>
    <scope>NUCLEOTIDE SEQUENCE [LARGE SCALE GENOMIC DNA]</scope>
</reference>
<dbReference type="GO" id="GO:0009279">
    <property type="term" value="C:cell outer membrane"/>
    <property type="evidence" value="ECO:0007669"/>
    <property type="project" value="UniProtKB-SubCell"/>
</dbReference>
<dbReference type="EMBL" id="WNDS01000003">
    <property type="protein sequence ID" value="KAF1015195.1"/>
    <property type="molecule type" value="Genomic_DNA"/>
</dbReference>
<evidence type="ECO:0000256" key="1">
    <source>
        <dbReference type="ARBA" id="ARBA00004571"/>
    </source>
</evidence>